<reference evidence="4 5" key="1">
    <citation type="submission" date="2019-02" db="EMBL/GenBank/DDBJ databases">
        <title>Deep-cultivation of Planctomycetes and their phenomic and genomic characterization uncovers novel biology.</title>
        <authorList>
            <person name="Wiegand S."/>
            <person name="Jogler M."/>
            <person name="Boedeker C."/>
            <person name="Pinto D."/>
            <person name="Vollmers J."/>
            <person name="Rivas-Marin E."/>
            <person name="Kohn T."/>
            <person name="Peeters S.H."/>
            <person name="Heuer A."/>
            <person name="Rast P."/>
            <person name="Oberbeckmann S."/>
            <person name="Bunk B."/>
            <person name="Jeske O."/>
            <person name="Meyerdierks A."/>
            <person name="Storesund J.E."/>
            <person name="Kallscheuer N."/>
            <person name="Luecker S."/>
            <person name="Lage O.M."/>
            <person name="Pohl T."/>
            <person name="Merkel B.J."/>
            <person name="Hornburger P."/>
            <person name="Mueller R.-W."/>
            <person name="Bruemmer F."/>
            <person name="Labrenz M."/>
            <person name="Spormann A.M."/>
            <person name="Op den Camp H."/>
            <person name="Overmann J."/>
            <person name="Amann R."/>
            <person name="Jetten M.S.M."/>
            <person name="Mascher T."/>
            <person name="Medema M.H."/>
            <person name="Devos D.P."/>
            <person name="Kaster A.-K."/>
            <person name="Ovreas L."/>
            <person name="Rohde M."/>
            <person name="Galperin M.Y."/>
            <person name="Jogler C."/>
        </authorList>
    </citation>
    <scope>NUCLEOTIDE SEQUENCE [LARGE SCALE GENOMIC DNA]</scope>
    <source>
        <strain evidence="4 5">Pla163</strain>
    </source>
</reference>
<evidence type="ECO:0000256" key="2">
    <source>
        <dbReference type="SAM" id="MobiDB-lite"/>
    </source>
</evidence>
<dbReference type="AlphaFoldDB" id="A0A518D4A6"/>
<gene>
    <name evidence="4" type="ORF">Pla163_34630</name>
</gene>
<feature type="compositionally biased region" description="Basic residues" evidence="2">
    <location>
        <begin position="431"/>
        <end position="443"/>
    </location>
</feature>
<feature type="compositionally biased region" description="Low complexity" evidence="2">
    <location>
        <begin position="444"/>
        <end position="454"/>
    </location>
</feature>
<dbReference type="InterPro" id="IPR011006">
    <property type="entry name" value="CheY-like_superfamily"/>
</dbReference>
<dbReference type="InterPro" id="IPR050625">
    <property type="entry name" value="ParA/MinD_ATPase"/>
</dbReference>
<proteinExistence type="predicted"/>
<dbReference type="GO" id="GO:0000160">
    <property type="term" value="P:phosphorelay signal transduction system"/>
    <property type="evidence" value="ECO:0007669"/>
    <property type="project" value="InterPro"/>
</dbReference>
<dbReference type="EMBL" id="CP036290">
    <property type="protein sequence ID" value="QDU86312.1"/>
    <property type="molecule type" value="Genomic_DNA"/>
</dbReference>
<dbReference type="Gene3D" id="3.40.50.300">
    <property type="entry name" value="P-loop containing nucleotide triphosphate hydrolases"/>
    <property type="match status" value="1"/>
</dbReference>
<keyword evidence="5" id="KW-1185">Reference proteome</keyword>
<dbReference type="GO" id="GO:0051782">
    <property type="term" value="P:negative regulation of cell division"/>
    <property type="evidence" value="ECO:0007669"/>
    <property type="project" value="TreeGrafter"/>
</dbReference>
<protein>
    <submittedName>
        <fullName evidence="4">CobQ/CobB/MinD/ParA nucleotide binding domain protein</fullName>
    </submittedName>
</protein>
<evidence type="ECO:0000313" key="4">
    <source>
        <dbReference type="EMBL" id="QDU86312.1"/>
    </source>
</evidence>
<name>A0A518D4A6_9BACT</name>
<accession>A0A518D4A6</accession>
<feature type="domain" description="Response regulatory" evidence="3">
    <location>
        <begin position="6"/>
        <end position="129"/>
    </location>
</feature>
<evidence type="ECO:0000256" key="1">
    <source>
        <dbReference type="PROSITE-ProRule" id="PRU00169"/>
    </source>
</evidence>
<dbReference type="InterPro" id="IPR027417">
    <property type="entry name" value="P-loop_NTPase"/>
</dbReference>
<feature type="compositionally biased region" description="Basic and acidic residues" evidence="2">
    <location>
        <begin position="391"/>
        <end position="413"/>
    </location>
</feature>
<dbReference type="SUPFAM" id="SSF52540">
    <property type="entry name" value="P-loop containing nucleoside triphosphate hydrolases"/>
    <property type="match status" value="1"/>
</dbReference>
<feature type="region of interest" description="Disordered" evidence="2">
    <location>
        <begin position="391"/>
        <end position="476"/>
    </location>
</feature>
<dbReference type="Pfam" id="PF13614">
    <property type="entry name" value="AAA_31"/>
    <property type="match status" value="1"/>
</dbReference>
<dbReference type="InterPro" id="IPR025669">
    <property type="entry name" value="AAA_dom"/>
</dbReference>
<dbReference type="InterPro" id="IPR001789">
    <property type="entry name" value="Sig_transdc_resp-reg_receiver"/>
</dbReference>
<comment type="caution">
    <text evidence="1">Lacks conserved residue(s) required for the propagation of feature annotation.</text>
</comment>
<dbReference type="Gene3D" id="3.40.50.2300">
    <property type="match status" value="1"/>
</dbReference>
<dbReference type="PANTHER" id="PTHR43384:SF13">
    <property type="entry name" value="SLR0110 PROTEIN"/>
    <property type="match status" value="1"/>
</dbReference>
<dbReference type="GO" id="GO:0005524">
    <property type="term" value="F:ATP binding"/>
    <property type="evidence" value="ECO:0007669"/>
    <property type="project" value="TreeGrafter"/>
</dbReference>
<organism evidence="4 5">
    <name type="scientific">Rohdeia mirabilis</name>
    <dbReference type="NCBI Taxonomy" id="2528008"/>
    <lineage>
        <taxon>Bacteria</taxon>
        <taxon>Pseudomonadati</taxon>
        <taxon>Planctomycetota</taxon>
        <taxon>Planctomycetia</taxon>
        <taxon>Planctomycetia incertae sedis</taxon>
        <taxon>Rohdeia</taxon>
    </lineage>
</organism>
<evidence type="ECO:0000259" key="3">
    <source>
        <dbReference type="PROSITE" id="PS50110"/>
    </source>
</evidence>
<sequence>MDKSYHLLVISSDPGLAAELEDALPSIPGVRFTVQSETDLRRGVELARDRALDLVVLRLEESESRLPEIADAIKRDSPGTHIVAAYTEDFLHGEHSPALIIQSMRAHVTDFLRRPVSPSELAGVLDRQLINARSGGSGVDGAVVSFISNKGGIGKTSVSLSTAVLLAKWHPDRVLLIDASLQLGICGSMLDVEPATGLVDACREAFRLDTTLLRNLTARTKSGLRVLTAPRDAIQAAQVDEAAVARVIGIARRAFDYVIVDTFPAVDAVSMAILDLTDQAYVVTSDLVPIVQSMPAYIDVVLGLGVPEDRLRVVLNQPYPNFSGRLGADVVAERLGRDIDHAIPYSRRLLAAANLGRPYVLNAPSWFGFGKAVKKLALEIENLHDGEGALEIEPARPRSRAERREDRHTERVNGKAAAAAEAEEAADTPRRRAAARTTARKAARSAAASSAGRARPTDRMIDPLTGEPVREEGSAS</sequence>
<dbReference type="RefSeq" id="WP_145191316.1">
    <property type="nucleotide sequence ID" value="NZ_CP036290.1"/>
</dbReference>
<dbReference type="GO" id="GO:0005829">
    <property type="term" value="C:cytosol"/>
    <property type="evidence" value="ECO:0007669"/>
    <property type="project" value="TreeGrafter"/>
</dbReference>
<dbReference type="GO" id="GO:0009898">
    <property type="term" value="C:cytoplasmic side of plasma membrane"/>
    <property type="evidence" value="ECO:0007669"/>
    <property type="project" value="TreeGrafter"/>
</dbReference>
<dbReference type="Proteomes" id="UP000319342">
    <property type="component" value="Chromosome"/>
</dbReference>
<dbReference type="GO" id="GO:0016887">
    <property type="term" value="F:ATP hydrolysis activity"/>
    <property type="evidence" value="ECO:0007669"/>
    <property type="project" value="TreeGrafter"/>
</dbReference>
<evidence type="ECO:0000313" key="5">
    <source>
        <dbReference type="Proteomes" id="UP000319342"/>
    </source>
</evidence>
<dbReference type="PANTHER" id="PTHR43384">
    <property type="entry name" value="SEPTUM SITE-DETERMINING PROTEIN MIND HOMOLOG, CHLOROPLASTIC-RELATED"/>
    <property type="match status" value="1"/>
</dbReference>
<dbReference type="OrthoDB" id="9794577at2"/>
<dbReference type="SUPFAM" id="SSF52172">
    <property type="entry name" value="CheY-like"/>
    <property type="match status" value="1"/>
</dbReference>
<dbReference type="PROSITE" id="PS50110">
    <property type="entry name" value="RESPONSE_REGULATORY"/>
    <property type="match status" value="1"/>
</dbReference>